<gene>
    <name evidence="1" type="ORF">F441_21058</name>
</gene>
<organism evidence="1 2">
    <name type="scientific">Phytophthora nicotianae CJ01A1</name>
    <dbReference type="NCBI Taxonomy" id="1317063"/>
    <lineage>
        <taxon>Eukaryota</taxon>
        <taxon>Sar</taxon>
        <taxon>Stramenopiles</taxon>
        <taxon>Oomycota</taxon>
        <taxon>Peronosporomycetes</taxon>
        <taxon>Peronosporales</taxon>
        <taxon>Peronosporaceae</taxon>
        <taxon>Phytophthora</taxon>
    </lineage>
</organism>
<proteinExistence type="predicted"/>
<evidence type="ECO:0000313" key="2">
    <source>
        <dbReference type="Proteomes" id="UP000018958"/>
    </source>
</evidence>
<sequence length="41" mass="4651">MKLFHLGFQCKRQLVKNYGSFNLAEIFNRPSHIGRGGSDLA</sequence>
<accession>W2VU00</accession>
<name>W2VU00_PHYNI</name>
<comment type="caution">
    <text evidence="1">The sequence shown here is derived from an EMBL/GenBank/DDBJ whole genome shotgun (WGS) entry which is preliminary data.</text>
</comment>
<dbReference type="EMBL" id="ANIX01004209">
    <property type="protein sequence ID" value="ETP01750.1"/>
    <property type="molecule type" value="Genomic_DNA"/>
</dbReference>
<dbReference type="Proteomes" id="UP000018958">
    <property type="component" value="Unassembled WGS sequence"/>
</dbReference>
<protein>
    <submittedName>
        <fullName evidence="1">Uncharacterized protein</fullName>
    </submittedName>
</protein>
<dbReference type="AlphaFoldDB" id="W2VU00"/>
<evidence type="ECO:0000313" key="1">
    <source>
        <dbReference type="EMBL" id="ETP01750.1"/>
    </source>
</evidence>
<reference evidence="1 2" key="1">
    <citation type="submission" date="2013-11" db="EMBL/GenBank/DDBJ databases">
        <title>The Genome Sequence of Phytophthora parasitica CJ01A1.</title>
        <authorList>
            <consortium name="The Broad Institute Genomics Platform"/>
            <person name="Russ C."/>
            <person name="Tyler B."/>
            <person name="Panabieres F."/>
            <person name="Shan W."/>
            <person name="Tripathy S."/>
            <person name="Grunwald N."/>
            <person name="Machado M."/>
            <person name="Johnson C.S."/>
            <person name="Walker B."/>
            <person name="Young S.K."/>
            <person name="Zeng Q."/>
            <person name="Gargeya S."/>
            <person name="Fitzgerald M."/>
            <person name="Haas B."/>
            <person name="Abouelleil A."/>
            <person name="Allen A.W."/>
            <person name="Alvarado L."/>
            <person name="Arachchi H.M."/>
            <person name="Berlin A.M."/>
            <person name="Chapman S.B."/>
            <person name="Gainer-Dewar J."/>
            <person name="Goldberg J."/>
            <person name="Griggs A."/>
            <person name="Gujja S."/>
            <person name="Hansen M."/>
            <person name="Howarth C."/>
            <person name="Imamovic A."/>
            <person name="Ireland A."/>
            <person name="Larimer J."/>
            <person name="McCowan C."/>
            <person name="Murphy C."/>
            <person name="Pearson M."/>
            <person name="Poon T.W."/>
            <person name="Priest M."/>
            <person name="Roberts A."/>
            <person name="Saif S."/>
            <person name="Shea T."/>
            <person name="Sisk P."/>
            <person name="Sykes S."/>
            <person name="Wortman J."/>
            <person name="Nusbaum C."/>
            <person name="Birren B."/>
        </authorList>
    </citation>
    <scope>NUCLEOTIDE SEQUENCE [LARGE SCALE GENOMIC DNA]</scope>
    <source>
        <strain evidence="1 2">CJ01A1</strain>
    </source>
</reference>